<dbReference type="GO" id="GO:0016020">
    <property type="term" value="C:membrane"/>
    <property type="evidence" value="ECO:0007669"/>
    <property type="project" value="UniProtKB-SubCell"/>
</dbReference>
<evidence type="ECO:0000256" key="5">
    <source>
        <dbReference type="SAM" id="Phobius"/>
    </source>
</evidence>
<dbReference type="EMBL" id="AP018553">
    <property type="protein sequence ID" value="BBD73045.1"/>
    <property type="molecule type" value="Genomic_DNA"/>
</dbReference>
<dbReference type="EMBL" id="BMQS01000027">
    <property type="protein sequence ID" value="GGU03865.1"/>
    <property type="molecule type" value="Genomic_DNA"/>
</dbReference>
<reference evidence="7" key="3">
    <citation type="journal article" date="2019" name="BMC Res. Notes">
        <title>Complete genome sequence of the Sulfodiicoccus acidiphilus strain HS-1T, the first crenarchaeon that lacks polB3, isolated from an acidic hot spring in Ohwaku-dani, Hakone, Japan.</title>
        <authorList>
            <person name="Sakai H.D."/>
            <person name="Kurosawa N."/>
        </authorList>
    </citation>
    <scope>NUCLEOTIDE SEQUENCE</scope>
    <source>
        <strain evidence="7">HS-1</strain>
    </source>
</reference>
<reference evidence="8" key="4">
    <citation type="submission" date="2020-09" db="EMBL/GenBank/DDBJ databases">
        <authorList>
            <person name="Sun Q."/>
            <person name="Ohkuma M."/>
        </authorList>
    </citation>
    <scope>NUCLEOTIDE SEQUENCE</scope>
    <source>
        <strain evidence="8">JCM 31740</strain>
    </source>
</reference>
<evidence type="ECO:0000259" key="6">
    <source>
        <dbReference type="Pfam" id="PF12698"/>
    </source>
</evidence>
<gene>
    <name evidence="8" type="ORF">GCM10007116_20830</name>
    <name evidence="7" type="ORF">HS1genome_1434</name>
</gene>
<dbReference type="AlphaFoldDB" id="A0A348B4E3"/>
<dbReference type="OrthoDB" id="37107at2157"/>
<feature type="transmembrane region" description="Helical" evidence="5">
    <location>
        <begin position="229"/>
        <end position="262"/>
    </location>
</feature>
<proteinExistence type="predicted"/>
<keyword evidence="9" id="KW-1185">Reference proteome</keyword>
<dbReference type="PANTHER" id="PTHR43471:SF3">
    <property type="entry name" value="ABC TRANSPORTER PERMEASE PROTEIN NATB"/>
    <property type="match status" value="1"/>
</dbReference>
<dbReference type="InterPro" id="IPR013525">
    <property type="entry name" value="ABC2_TM"/>
</dbReference>
<dbReference type="GeneID" id="38666946"/>
<dbReference type="PANTHER" id="PTHR43471">
    <property type="entry name" value="ABC TRANSPORTER PERMEASE"/>
    <property type="match status" value="1"/>
</dbReference>
<dbReference type="Pfam" id="PF12698">
    <property type="entry name" value="ABC2_membrane_3"/>
    <property type="match status" value="1"/>
</dbReference>
<reference evidence="9" key="2">
    <citation type="submission" date="2018-04" db="EMBL/GenBank/DDBJ databases">
        <title>Complete genome sequence of Sulfodiicoccus acidiphilus strain HS-1.</title>
        <authorList>
            <person name="Sakai H.D."/>
            <person name="Kurosawa N."/>
        </authorList>
    </citation>
    <scope>NUCLEOTIDE SEQUENCE [LARGE SCALE GENOMIC DNA]</scope>
    <source>
        <strain evidence="9">HS-1</strain>
    </source>
</reference>
<feature type="transmembrane region" description="Helical" evidence="5">
    <location>
        <begin position="268"/>
        <end position="298"/>
    </location>
</feature>
<evidence type="ECO:0000313" key="9">
    <source>
        <dbReference type="Proteomes" id="UP000276741"/>
    </source>
</evidence>
<keyword evidence="4 5" id="KW-0472">Membrane</keyword>
<feature type="transmembrane region" description="Helical" evidence="5">
    <location>
        <begin position="353"/>
        <end position="378"/>
    </location>
</feature>
<keyword evidence="2 5" id="KW-0812">Transmembrane</keyword>
<evidence type="ECO:0000256" key="2">
    <source>
        <dbReference type="ARBA" id="ARBA00022692"/>
    </source>
</evidence>
<keyword evidence="3 5" id="KW-1133">Transmembrane helix</keyword>
<sequence length="391" mass="42727">MIRELLRKEILDLKRDRRLLLGSILLPLVMLPLVGGVLLASIVHPPVVEIVNQNPLNQPYVKYVGRYISSSGARVVYNDPNVTPDVTLMFPNSFYRNISEINSTAYLRIYVSVSSGSSALSVVENALLNLSENVTLTRIASLAREAHVDVSPQAIFNPLGILLGYRSPNNHPVSQQQDQLFQFTKVLSLVLFPSALPAVFFIVEGITGERERKTLESLLSTPMRPSSFILTKVATGSLLGVLSSLSEVIGILVFSVALNLYAHTSLNFALPFLGIVVLVYIETVLLTASLSVLVLMLLGGSTRNAQLITTLVFTFILLASFSSLFLNFTALSFPGSLLLIVPYVQLSAALVDFAAGLYVGAGIYVVGTLLISLFLIWFSVRLLDPEKLLFR</sequence>
<comment type="subcellular location">
    <subcellularLocation>
        <location evidence="1">Membrane</location>
        <topology evidence="1">Multi-pass membrane protein</topology>
    </subcellularLocation>
</comment>
<evidence type="ECO:0000256" key="1">
    <source>
        <dbReference type="ARBA" id="ARBA00004141"/>
    </source>
</evidence>
<dbReference type="RefSeq" id="WP_158613741.1">
    <property type="nucleotide sequence ID" value="NZ_AP018553.1"/>
</dbReference>
<reference evidence="8" key="1">
    <citation type="journal article" date="2014" name="Int. J. Syst. Evol. Microbiol.">
        <title>Complete genome sequence of Corynebacterium casei LMG S-19264T (=DSM 44701T), isolated from a smear-ripened cheese.</title>
        <authorList>
            <consortium name="US DOE Joint Genome Institute (JGI-PGF)"/>
            <person name="Walter F."/>
            <person name="Albersmeier A."/>
            <person name="Kalinowski J."/>
            <person name="Ruckert C."/>
        </authorList>
    </citation>
    <scope>NUCLEOTIDE SEQUENCE</scope>
    <source>
        <strain evidence="8">JCM 31740</strain>
    </source>
</reference>
<dbReference type="KEGG" id="sacd:HS1genome_1434"/>
<organism evidence="7 9">
    <name type="scientific">Sulfodiicoccus acidiphilus</name>
    <dbReference type="NCBI Taxonomy" id="1670455"/>
    <lineage>
        <taxon>Archaea</taxon>
        <taxon>Thermoproteota</taxon>
        <taxon>Thermoprotei</taxon>
        <taxon>Sulfolobales</taxon>
        <taxon>Sulfolobaceae</taxon>
        <taxon>Sulfodiicoccus</taxon>
    </lineage>
</organism>
<accession>A0A348B4E3</accession>
<dbReference type="Proteomes" id="UP000616143">
    <property type="component" value="Unassembled WGS sequence"/>
</dbReference>
<feature type="transmembrane region" description="Helical" evidence="5">
    <location>
        <begin position="20"/>
        <end position="43"/>
    </location>
</feature>
<name>A0A348B4E3_9CREN</name>
<evidence type="ECO:0000313" key="8">
    <source>
        <dbReference type="EMBL" id="GGU03865.1"/>
    </source>
</evidence>
<evidence type="ECO:0000256" key="3">
    <source>
        <dbReference type="ARBA" id="ARBA00022989"/>
    </source>
</evidence>
<dbReference type="GO" id="GO:0140359">
    <property type="term" value="F:ABC-type transporter activity"/>
    <property type="evidence" value="ECO:0007669"/>
    <property type="project" value="InterPro"/>
</dbReference>
<feature type="transmembrane region" description="Helical" evidence="5">
    <location>
        <begin position="310"/>
        <end position="333"/>
    </location>
</feature>
<dbReference type="Proteomes" id="UP000276741">
    <property type="component" value="Chromosome"/>
</dbReference>
<feature type="transmembrane region" description="Helical" evidence="5">
    <location>
        <begin position="186"/>
        <end position="208"/>
    </location>
</feature>
<evidence type="ECO:0000256" key="4">
    <source>
        <dbReference type="ARBA" id="ARBA00023136"/>
    </source>
</evidence>
<protein>
    <submittedName>
        <fullName evidence="7">Sodium ABC transporter permease</fullName>
    </submittedName>
</protein>
<feature type="domain" description="ABC-2 type transporter transmembrane" evidence="6">
    <location>
        <begin position="18"/>
        <end position="379"/>
    </location>
</feature>
<evidence type="ECO:0000313" key="7">
    <source>
        <dbReference type="EMBL" id="BBD73045.1"/>
    </source>
</evidence>